<dbReference type="EMBL" id="MTYJ01000022">
    <property type="protein sequence ID" value="OQV21540.1"/>
    <property type="molecule type" value="Genomic_DNA"/>
</dbReference>
<proteinExistence type="predicted"/>
<evidence type="ECO:0000313" key="3">
    <source>
        <dbReference type="EMBL" id="OQV21540.1"/>
    </source>
</evidence>
<name>A0A1W0X2E5_HYPEX</name>
<dbReference type="GO" id="GO:0003924">
    <property type="term" value="F:GTPase activity"/>
    <property type="evidence" value="ECO:0007669"/>
    <property type="project" value="InterPro"/>
</dbReference>
<protein>
    <submittedName>
        <fullName evidence="3">Uncharacterized protein</fullName>
    </submittedName>
</protein>
<dbReference type="SUPFAM" id="SSF52540">
    <property type="entry name" value="P-loop containing nucleoside triphosphate hydrolases"/>
    <property type="match status" value="1"/>
</dbReference>
<evidence type="ECO:0000256" key="2">
    <source>
        <dbReference type="ARBA" id="ARBA00023134"/>
    </source>
</evidence>
<comment type="caution">
    <text evidence="3">The sequence shown here is derived from an EMBL/GenBank/DDBJ whole genome shotgun (WGS) entry which is preliminary data.</text>
</comment>
<accession>A0A1W0X2E5</accession>
<gene>
    <name evidence="3" type="ORF">BV898_04442</name>
</gene>
<dbReference type="Proteomes" id="UP000192578">
    <property type="component" value="Unassembled WGS sequence"/>
</dbReference>
<evidence type="ECO:0000256" key="1">
    <source>
        <dbReference type="ARBA" id="ARBA00022741"/>
    </source>
</evidence>
<keyword evidence="2" id="KW-0342">GTP-binding</keyword>
<dbReference type="PANTHER" id="PTHR24073">
    <property type="entry name" value="DRAB5-RELATED"/>
    <property type="match status" value="1"/>
</dbReference>
<dbReference type="AlphaFoldDB" id="A0A1W0X2E5"/>
<dbReference type="InterPro" id="IPR001806">
    <property type="entry name" value="Small_GTPase"/>
</dbReference>
<dbReference type="Gene3D" id="3.40.50.300">
    <property type="entry name" value="P-loop containing nucleotide triphosphate hydrolases"/>
    <property type="match status" value="1"/>
</dbReference>
<dbReference type="Pfam" id="PF00071">
    <property type="entry name" value="Ras"/>
    <property type="match status" value="1"/>
</dbReference>
<keyword evidence="1" id="KW-0547">Nucleotide-binding</keyword>
<dbReference type="GO" id="GO:0005525">
    <property type="term" value="F:GTP binding"/>
    <property type="evidence" value="ECO:0007669"/>
    <property type="project" value="UniProtKB-KW"/>
</dbReference>
<organism evidence="3 4">
    <name type="scientific">Hypsibius exemplaris</name>
    <name type="common">Freshwater tardigrade</name>
    <dbReference type="NCBI Taxonomy" id="2072580"/>
    <lineage>
        <taxon>Eukaryota</taxon>
        <taxon>Metazoa</taxon>
        <taxon>Ecdysozoa</taxon>
        <taxon>Tardigrada</taxon>
        <taxon>Eutardigrada</taxon>
        <taxon>Parachela</taxon>
        <taxon>Hypsibioidea</taxon>
        <taxon>Hypsibiidae</taxon>
        <taxon>Hypsibius</taxon>
    </lineage>
</organism>
<reference evidence="4" key="1">
    <citation type="submission" date="2017-01" db="EMBL/GenBank/DDBJ databases">
        <title>Comparative genomics of anhydrobiosis in the tardigrade Hypsibius dujardini.</title>
        <authorList>
            <person name="Yoshida Y."/>
            <person name="Koutsovoulos G."/>
            <person name="Laetsch D."/>
            <person name="Stevens L."/>
            <person name="Kumar S."/>
            <person name="Horikawa D."/>
            <person name="Ishino K."/>
            <person name="Komine S."/>
            <person name="Tomita M."/>
            <person name="Blaxter M."/>
            <person name="Arakawa K."/>
        </authorList>
    </citation>
    <scope>NUCLEOTIDE SEQUENCE [LARGE SCALE GENOMIC DNA]</scope>
    <source>
        <strain evidence="4">Z151</strain>
    </source>
</reference>
<dbReference type="OrthoDB" id="6339763at2759"/>
<sequence>MIASDSIGFVVGGMTGVGKTTLLREMQKKLSSSPDSEPTCVCDVLIIKSQHGKVNQQRDCFVTFYDMAGLGRHLTGRTAVYCHAAKAILGAVLVFDITDRKSFDALDQWYKELNVTFPLSDPDFVKILVGNKVGGWRC</sequence>
<dbReference type="InterPro" id="IPR027417">
    <property type="entry name" value="P-loop_NTPase"/>
</dbReference>
<keyword evidence="4" id="KW-1185">Reference proteome</keyword>
<evidence type="ECO:0000313" key="4">
    <source>
        <dbReference type="Proteomes" id="UP000192578"/>
    </source>
</evidence>